<dbReference type="InterPro" id="IPR008906">
    <property type="entry name" value="HATC_C_dom"/>
</dbReference>
<gene>
    <name evidence="2" type="ORF">AVEN_172091_1</name>
    <name evidence="4" type="ORF">AVEN_240265_1</name>
    <name evidence="3" type="ORF">AVEN_258242_1</name>
    <name evidence="5" type="ORF">AVEN_88047_1</name>
</gene>
<dbReference type="Proteomes" id="UP000499080">
    <property type="component" value="Unassembled WGS sequence"/>
</dbReference>
<evidence type="ECO:0000259" key="1">
    <source>
        <dbReference type="Pfam" id="PF05699"/>
    </source>
</evidence>
<dbReference type="GO" id="GO:0046983">
    <property type="term" value="F:protein dimerization activity"/>
    <property type="evidence" value="ECO:0007669"/>
    <property type="project" value="InterPro"/>
</dbReference>
<organism evidence="2 6">
    <name type="scientific">Araneus ventricosus</name>
    <name type="common">Orbweaver spider</name>
    <name type="synonym">Epeira ventricosa</name>
    <dbReference type="NCBI Taxonomy" id="182803"/>
    <lineage>
        <taxon>Eukaryota</taxon>
        <taxon>Metazoa</taxon>
        <taxon>Ecdysozoa</taxon>
        <taxon>Arthropoda</taxon>
        <taxon>Chelicerata</taxon>
        <taxon>Arachnida</taxon>
        <taxon>Araneae</taxon>
        <taxon>Araneomorphae</taxon>
        <taxon>Entelegynae</taxon>
        <taxon>Araneoidea</taxon>
        <taxon>Araneidae</taxon>
        <taxon>Araneus</taxon>
    </lineage>
</organism>
<evidence type="ECO:0000313" key="5">
    <source>
        <dbReference type="EMBL" id="GBN55911.1"/>
    </source>
</evidence>
<reference evidence="2 6" key="1">
    <citation type="journal article" date="2019" name="Sci. Rep.">
        <title>Orb-weaving spider Araneus ventricosus genome elucidates the spidroin gene catalogue.</title>
        <authorList>
            <person name="Kono N."/>
            <person name="Nakamura H."/>
            <person name="Ohtoshi R."/>
            <person name="Moran D.A.P."/>
            <person name="Shinohara A."/>
            <person name="Yoshida Y."/>
            <person name="Fujiwara M."/>
            <person name="Mori M."/>
            <person name="Tomita M."/>
            <person name="Arakawa K."/>
        </authorList>
    </citation>
    <scope>NUCLEOTIDE SEQUENCE [LARGE SCALE GENOMIC DNA]</scope>
</reference>
<accession>A0A4Y2NRV6</accession>
<dbReference type="Pfam" id="PF05699">
    <property type="entry name" value="Dimer_Tnp_hAT"/>
    <property type="match status" value="1"/>
</dbReference>
<comment type="caution">
    <text evidence="2">The sequence shown here is derived from an EMBL/GenBank/DDBJ whole genome shotgun (WGS) entry which is preliminary data.</text>
</comment>
<dbReference type="EMBL" id="BGPR01009510">
    <property type="protein sequence ID" value="GBN40456.1"/>
    <property type="molecule type" value="Genomic_DNA"/>
</dbReference>
<evidence type="ECO:0000313" key="2">
    <source>
        <dbReference type="EMBL" id="GBN40456.1"/>
    </source>
</evidence>
<protein>
    <recommendedName>
        <fullName evidence="1">HAT C-terminal dimerisation domain-containing protein</fullName>
    </recommendedName>
</protein>
<evidence type="ECO:0000313" key="3">
    <source>
        <dbReference type="EMBL" id="GBN40522.1"/>
    </source>
</evidence>
<dbReference type="AlphaFoldDB" id="A0A4Y2NRV6"/>
<dbReference type="EMBL" id="BGPR01009517">
    <property type="protein sequence ID" value="GBN40522.1"/>
    <property type="molecule type" value="Genomic_DNA"/>
</dbReference>
<name>A0A4Y2NRV6_ARAVE</name>
<dbReference type="EMBL" id="BGPR01012403">
    <property type="protein sequence ID" value="GBN55911.1"/>
    <property type="molecule type" value="Genomic_DNA"/>
</dbReference>
<sequence>MPREKAADEPLTLHQELKRSKLYCIDRFQQEIDTRCEGIECISDRFAVLELNNLIESSEIELPKFVQSLIENYNELSVDGILTEIPRLRRFLKVAKVPKEESLGWTSLRFLEFVVEYELFDSVPNFTLAFRFFLTLCVSVTWCERSFSKLKLIKNYLRSTMNQARLSSLAILSIENNVAEGIDFDDAISKFAEQKVRKKRF</sequence>
<dbReference type="PANTHER" id="PTHR45749:SF35">
    <property type="entry name" value="AC-LIKE TRANSPOSASE-RELATED"/>
    <property type="match status" value="1"/>
</dbReference>
<dbReference type="PANTHER" id="PTHR45749">
    <property type="match status" value="1"/>
</dbReference>
<evidence type="ECO:0000313" key="6">
    <source>
        <dbReference type="Proteomes" id="UP000499080"/>
    </source>
</evidence>
<dbReference type="EMBL" id="BGPR01012402">
    <property type="protein sequence ID" value="GBN55905.1"/>
    <property type="molecule type" value="Genomic_DNA"/>
</dbReference>
<evidence type="ECO:0000313" key="4">
    <source>
        <dbReference type="EMBL" id="GBN55905.1"/>
    </source>
</evidence>
<proteinExistence type="predicted"/>
<keyword evidence="6" id="KW-1185">Reference proteome</keyword>
<feature type="domain" description="HAT C-terminal dimerisation" evidence="1">
    <location>
        <begin position="107"/>
        <end position="177"/>
    </location>
</feature>
<dbReference type="OrthoDB" id="10063284at2759"/>